<feature type="compositionally biased region" description="Polar residues" evidence="1">
    <location>
        <begin position="80"/>
        <end position="105"/>
    </location>
</feature>
<dbReference type="Proteomes" id="UP001432027">
    <property type="component" value="Unassembled WGS sequence"/>
</dbReference>
<feature type="transmembrane region" description="Helical" evidence="2">
    <location>
        <begin position="373"/>
        <end position="400"/>
    </location>
</feature>
<feature type="compositionally biased region" description="Basic and acidic residues" evidence="1">
    <location>
        <begin position="26"/>
        <end position="51"/>
    </location>
</feature>
<evidence type="ECO:0000313" key="4">
    <source>
        <dbReference type="Proteomes" id="UP001432027"/>
    </source>
</evidence>
<feature type="compositionally biased region" description="Low complexity" evidence="1">
    <location>
        <begin position="70"/>
        <end position="79"/>
    </location>
</feature>
<sequence>SPFITETTRRVVPIGGGGDPMVVVTRNEDIEERGQPREKELIDPIQDHNEGGDEEEYIEGEDGEEEDTVDTSTTVLHTTARPTVSSTRPTLPLTQSTVPSTRATVPPTLATTRSTVFSTRRQDLSPHWVSGIGEGEDWNEILHRAQNLPPATTRKITIQRVITTTPTITTIMESETTTSQSTTTSTTAPSTTTTTQTTTTSTTPRPTTRRRTIPTTTQSPSTTTQPTTTTRRPQPVPEEFPDYQSFDRFELPTTTMSTTRRPIPSRFPPQDSMPTLSTLPSSFPPPPSIDYSPFDRFDPTLDGIPSISPSNPSLSNDLPDYISFNDVDTIPIQIGRIPQKGAPKNGRPNLSLLSHRRIFSSLHTDSYRSSNRFFGFLLSLVLIVATLPSLLLVVLGAMYYGRGNHPMDRSKLSDMVGILSVIMSLFIFFVVPLLLLYSTIGLLFSHTHHTLCPLVQPPTDTLEDVVLVMEGCARVQTPLITMTQSSLLAAVSAFPVAILLLQLSNYFLRMRREHYWTHSDSGLM</sequence>
<feature type="transmembrane region" description="Helical" evidence="2">
    <location>
        <begin position="412"/>
        <end position="437"/>
    </location>
</feature>
<keyword evidence="4" id="KW-1185">Reference proteome</keyword>
<feature type="non-terminal residue" evidence="3">
    <location>
        <position position="1"/>
    </location>
</feature>
<protein>
    <recommendedName>
        <fullName evidence="5">G protein-coupled receptor</fullName>
    </recommendedName>
</protein>
<evidence type="ECO:0000256" key="1">
    <source>
        <dbReference type="SAM" id="MobiDB-lite"/>
    </source>
</evidence>
<keyword evidence="2" id="KW-0472">Membrane</keyword>
<feature type="compositionally biased region" description="Acidic residues" evidence="1">
    <location>
        <begin position="52"/>
        <end position="69"/>
    </location>
</feature>
<name>A0AAV5SPC6_9BILA</name>
<feature type="transmembrane region" description="Helical" evidence="2">
    <location>
        <begin position="487"/>
        <end position="508"/>
    </location>
</feature>
<gene>
    <name evidence="3" type="ORF">PENTCL1PPCAC_6944</name>
</gene>
<dbReference type="EMBL" id="BTSX01000002">
    <property type="protein sequence ID" value="GMS84769.1"/>
    <property type="molecule type" value="Genomic_DNA"/>
</dbReference>
<comment type="caution">
    <text evidence="3">The sequence shown here is derived from an EMBL/GenBank/DDBJ whole genome shotgun (WGS) entry which is preliminary data.</text>
</comment>
<dbReference type="AlphaFoldDB" id="A0AAV5SPC6"/>
<feature type="compositionally biased region" description="Low complexity" evidence="1">
    <location>
        <begin position="171"/>
        <end position="206"/>
    </location>
</feature>
<feature type="compositionally biased region" description="Low complexity" evidence="1">
    <location>
        <begin position="213"/>
        <end position="233"/>
    </location>
</feature>
<evidence type="ECO:0000256" key="2">
    <source>
        <dbReference type="SAM" id="Phobius"/>
    </source>
</evidence>
<feature type="region of interest" description="Disordered" evidence="1">
    <location>
        <begin position="171"/>
        <end position="280"/>
    </location>
</feature>
<reference evidence="3" key="1">
    <citation type="submission" date="2023-10" db="EMBL/GenBank/DDBJ databases">
        <title>Genome assembly of Pristionchus species.</title>
        <authorList>
            <person name="Yoshida K."/>
            <person name="Sommer R.J."/>
        </authorList>
    </citation>
    <scope>NUCLEOTIDE SEQUENCE</scope>
    <source>
        <strain evidence="3">RS0144</strain>
    </source>
</reference>
<proteinExistence type="predicted"/>
<accession>A0AAV5SPC6</accession>
<evidence type="ECO:0000313" key="3">
    <source>
        <dbReference type="EMBL" id="GMS84769.1"/>
    </source>
</evidence>
<feature type="region of interest" description="Disordered" evidence="1">
    <location>
        <begin position="1"/>
        <end position="105"/>
    </location>
</feature>
<keyword evidence="2" id="KW-0812">Transmembrane</keyword>
<evidence type="ECO:0008006" key="5">
    <source>
        <dbReference type="Google" id="ProtNLM"/>
    </source>
</evidence>
<keyword evidence="2" id="KW-1133">Transmembrane helix</keyword>
<organism evidence="3 4">
    <name type="scientific">Pristionchus entomophagus</name>
    <dbReference type="NCBI Taxonomy" id="358040"/>
    <lineage>
        <taxon>Eukaryota</taxon>
        <taxon>Metazoa</taxon>
        <taxon>Ecdysozoa</taxon>
        <taxon>Nematoda</taxon>
        <taxon>Chromadorea</taxon>
        <taxon>Rhabditida</taxon>
        <taxon>Rhabditina</taxon>
        <taxon>Diplogasteromorpha</taxon>
        <taxon>Diplogasteroidea</taxon>
        <taxon>Neodiplogasteridae</taxon>
        <taxon>Pristionchus</taxon>
    </lineage>
</organism>